<dbReference type="SUPFAM" id="SSF48452">
    <property type="entry name" value="TPR-like"/>
    <property type="match status" value="1"/>
</dbReference>
<comment type="caution">
    <text evidence="2">The sequence shown here is derived from an EMBL/GenBank/DDBJ whole genome shotgun (WGS) entry which is preliminary data.</text>
</comment>
<feature type="signal peptide" evidence="1">
    <location>
        <begin position="1"/>
        <end position="24"/>
    </location>
</feature>
<dbReference type="PROSITE" id="PS51257">
    <property type="entry name" value="PROKAR_LIPOPROTEIN"/>
    <property type="match status" value="1"/>
</dbReference>
<dbReference type="OrthoDB" id="622163at2"/>
<dbReference type="AlphaFoldDB" id="A0A243WJ07"/>
<evidence type="ECO:0008006" key="4">
    <source>
        <dbReference type="Google" id="ProtNLM"/>
    </source>
</evidence>
<dbReference type="InterPro" id="IPR041662">
    <property type="entry name" value="SusD-like_2"/>
</dbReference>
<dbReference type="Gene3D" id="1.25.40.390">
    <property type="match status" value="1"/>
</dbReference>
<dbReference type="Pfam" id="PF12771">
    <property type="entry name" value="SusD-like_2"/>
    <property type="match status" value="1"/>
</dbReference>
<name>A0A243WJ07_9BACT</name>
<protein>
    <recommendedName>
        <fullName evidence="4">SusD/RagB family nutrient-binding outer membrane lipoprotein</fullName>
    </recommendedName>
</protein>
<proteinExistence type="predicted"/>
<evidence type="ECO:0000313" key="3">
    <source>
        <dbReference type="Proteomes" id="UP000194873"/>
    </source>
</evidence>
<keyword evidence="1" id="KW-0732">Signal</keyword>
<gene>
    <name evidence="2" type="ORF">BXP70_05865</name>
</gene>
<accession>A0A243WJ07</accession>
<evidence type="ECO:0000256" key="1">
    <source>
        <dbReference type="SAM" id="SignalP"/>
    </source>
</evidence>
<reference evidence="2 3" key="1">
    <citation type="submission" date="2017-01" db="EMBL/GenBank/DDBJ databases">
        <title>A new Hymenobacter.</title>
        <authorList>
            <person name="Liang Y."/>
            <person name="Feng F."/>
        </authorList>
    </citation>
    <scope>NUCLEOTIDE SEQUENCE [LARGE SCALE GENOMIC DNA]</scope>
    <source>
        <strain evidence="2">MIMBbqt21</strain>
    </source>
</reference>
<dbReference type="EMBL" id="MTSE01000002">
    <property type="protein sequence ID" value="OUJ75533.1"/>
    <property type="molecule type" value="Genomic_DNA"/>
</dbReference>
<dbReference type="InterPro" id="IPR011990">
    <property type="entry name" value="TPR-like_helical_dom_sf"/>
</dbReference>
<organism evidence="2 3">
    <name type="scientific">Hymenobacter crusticola</name>
    <dbReference type="NCBI Taxonomy" id="1770526"/>
    <lineage>
        <taxon>Bacteria</taxon>
        <taxon>Pseudomonadati</taxon>
        <taxon>Bacteroidota</taxon>
        <taxon>Cytophagia</taxon>
        <taxon>Cytophagales</taxon>
        <taxon>Hymenobacteraceae</taxon>
        <taxon>Hymenobacter</taxon>
    </lineage>
</organism>
<keyword evidence="3" id="KW-1185">Reference proteome</keyword>
<evidence type="ECO:0000313" key="2">
    <source>
        <dbReference type="EMBL" id="OUJ75533.1"/>
    </source>
</evidence>
<feature type="chain" id="PRO_5012286493" description="SusD/RagB family nutrient-binding outer membrane lipoprotein" evidence="1">
    <location>
        <begin position="25"/>
        <end position="502"/>
    </location>
</feature>
<dbReference type="RefSeq" id="WP_086593076.1">
    <property type="nucleotide sequence ID" value="NZ_MTSE01000002.1"/>
</dbReference>
<dbReference type="Proteomes" id="UP000194873">
    <property type="component" value="Unassembled WGS sequence"/>
</dbReference>
<sequence length="502" mass="54896">MKTSPIARYSLVAALALSTASCNTDKFLDVNTSPNNTTTVPPPAQLPTILVGTAFVAGNTIGRVTDLFVQHYAGIASQPQSYDRYEISGQFDNEWQFDLYANNLNGAQTLIANTQATSPAYSGIAKLIKAYNFALTTDLWGDIPYTEALQGLNNLHPRFDKQQDIYEGTNGVQSLFDLVRDGLADLDKTDNVYIPGATDDVVYKGNIASWKKMGNTLLLKLANTVSRRDKSLAIKVINEVLAKGPTAAISANTEDFEIAFGRTSTNQNPFYSYNISNRAGDQIASKRFLDSLAAYKDPRLPKFFTTTPNNTNVAQITTSPFGTFTGFENGNAAAAIPGATNRSVYTSYLFGVSGDGAVRLLTNFQRLFILAESALVLKTPGDANELYRQGITQSMLKTGLTQAEIDAYFAANPSIVNLLGTDEHKLNQIIRQKWIAFVGNGYESYNDYRRTGYPRLAPALNVTFTPNVPNRFLYPPSEISANGANVPSPLPTVADRVWWDID</sequence>